<sequence length="207" mass="22090">MDALFAAASAWSSPIDGVADNAGTTPHIWPPVDTPASAIRHVIGLDLTSAVLVARRVAHVLPDGRARERFVRLATTGARRVRARRRGDGRYRHAQDGARLELPARRVRVVGVAPGTTDADVHAASGDPPRTERVAARHPPGTRRPRRAPGGDRVRRRIRPVGCCPTRFGSDDPRRGLRLGCVDQVGLDPDQGGSEADRGTVVAGGLV</sequence>
<dbReference type="Gene3D" id="3.40.50.720">
    <property type="entry name" value="NAD(P)-binding Rossmann-like Domain"/>
    <property type="match status" value="1"/>
</dbReference>
<keyword evidence="3" id="KW-1185">Reference proteome</keyword>
<organism evidence="2 3">
    <name type="scientific">Pseudoclavibacter chungangensis</name>
    <dbReference type="NCBI Taxonomy" id="587635"/>
    <lineage>
        <taxon>Bacteria</taxon>
        <taxon>Bacillati</taxon>
        <taxon>Actinomycetota</taxon>
        <taxon>Actinomycetes</taxon>
        <taxon>Micrococcales</taxon>
        <taxon>Microbacteriaceae</taxon>
        <taxon>Pseudoclavibacter</taxon>
    </lineage>
</organism>
<dbReference type="Proteomes" id="UP000467240">
    <property type="component" value="Unassembled WGS sequence"/>
</dbReference>
<dbReference type="InterPro" id="IPR002347">
    <property type="entry name" value="SDR_fam"/>
</dbReference>
<gene>
    <name evidence="2" type="ORF">F8O01_05000</name>
</gene>
<evidence type="ECO:0000313" key="2">
    <source>
        <dbReference type="EMBL" id="KAB1659718.1"/>
    </source>
</evidence>
<feature type="region of interest" description="Disordered" evidence="1">
    <location>
        <begin position="116"/>
        <end position="156"/>
    </location>
</feature>
<protein>
    <submittedName>
        <fullName evidence="2">SDR family oxidoreductase</fullName>
    </submittedName>
</protein>
<dbReference type="InterPro" id="IPR036291">
    <property type="entry name" value="NAD(P)-bd_dom_sf"/>
</dbReference>
<reference evidence="2 3" key="1">
    <citation type="submission" date="2019-09" db="EMBL/GenBank/DDBJ databases">
        <title>Phylogeny of genus Pseudoclavibacter and closely related genus.</title>
        <authorList>
            <person name="Li Y."/>
        </authorList>
    </citation>
    <scope>NUCLEOTIDE SEQUENCE [LARGE SCALE GENOMIC DNA]</scope>
    <source>
        <strain evidence="2 3">DSM 23821</strain>
    </source>
</reference>
<accession>A0A7J5BZD0</accession>
<name>A0A7J5BZD0_9MICO</name>
<dbReference type="Pfam" id="PF13561">
    <property type="entry name" value="adh_short_C2"/>
    <property type="match status" value="1"/>
</dbReference>
<dbReference type="SUPFAM" id="SSF51735">
    <property type="entry name" value="NAD(P)-binding Rossmann-fold domains"/>
    <property type="match status" value="1"/>
</dbReference>
<dbReference type="AlphaFoldDB" id="A0A7J5BZD0"/>
<comment type="caution">
    <text evidence="2">The sequence shown here is derived from an EMBL/GenBank/DDBJ whole genome shotgun (WGS) entry which is preliminary data.</text>
</comment>
<evidence type="ECO:0000256" key="1">
    <source>
        <dbReference type="SAM" id="MobiDB-lite"/>
    </source>
</evidence>
<evidence type="ECO:0000313" key="3">
    <source>
        <dbReference type="Proteomes" id="UP000467240"/>
    </source>
</evidence>
<dbReference type="EMBL" id="WBJZ01000005">
    <property type="protein sequence ID" value="KAB1659718.1"/>
    <property type="molecule type" value="Genomic_DNA"/>
</dbReference>
<proteinExistence type="predicted"/>